<reference evidence="18 19" key="1">
    <citation type="submission" date="2014-01" db="EMBL/GenBank/DDBJ databases">
        <title>Full genme sequencing of cellulolytic bacterium Gynuella sunshinyii YC6258T gen. nov., sp. nov.</title>
        <authorList>
            <person name="Khan H."/>
            <person name="Chung E.J."/>
            <person name="Chung Y.R."/>
        </authorList>
    </citation>
    <scope>NUCLEOTIDE SEQUENCE [LARGE SCALE GENOMIC DNA]</scope>
    <source>
        <strain evidence="18 19">YC6258</strain>
    </source>
</reference>
<dbReference type="Proteomes" id="UP000032266">
    <property type="component" value="Chromosome"/>
</dbReference>
<keyword evidence="6" id="KW-0645">Protease</keyword>
<evidence type="ECO:0000256" key="1">
    <source>
        <dbReference type="ARBA" id="ARBA00003217"/>
    </source>
</evidence>
<evidence type="ECO:0000256" key="2">
    <source>
        <dbReference type="ARBA" id="ARBA00004752"/>
    </source>
</evidence>
<keyword evidence="8 18" id="KW-0378">Hydrolase</keyword>
<keyword evidence="10" id="KW-0573">Peptidoglycan synthesis</keyword>
<dbReference type="InterPro" id="IPR015956">
    <property type="entry name" value="Peniciliin-bd_prot_C_sf"/>
</dbReference>
<dbReference type="HOGENOM" id="CLU_027070_8_1_6"/>
<feature type="active site" description="Acyl-ester intermediate" evidence="13">
    <location>
        <position position="65"/>
    </location>
</feature>
<name>A0A0C5VIL9_9GAMM</name>
<evidence type="ECO:0000313" key="19">
    <source>
        <dbReference type="Proteomes" id="UP000032266"/>
    </source>
</evidence>
<organism evidence="18 19">
    <name type="scientific">Gynuella sunshinyii YC6258</name>
    <dbReference type="NCBI Taxonomy" id="1445510"/>
    <lineage>
        <taxon>Bacteria</taxon>
        <taxon>Pseudomonadati</taxon>
        <taxon>Pseudomonadota</taxon>
        <taxon>Gammaproteobacteria</taxon>
        <taxon>Oceanospirillales</taxon>
        <taxon>Saccharospirillaceae</taxon>
        <taxon>Gynuella</taxon>
    </lineage>
</organism>
<dbReference type="InterPro" id="IPR001967">
    <property type="entry name" value="Peptidase_S11_N"/>
</dbReference>
<feature type="active site" evidence="13">
    <location>
        <position position="125"/>
    </location>
</feature>
<dbReference type="Gene3D" id="2.60.410.10">
    <property type="entry name" value="D-Ala-D-Ala carboxypeptidase, C-terminal domain"/>
    <property type="match status" value="1"/>
</dbReference>
<dbReference type="AlphaFoldDB" id="A0A0C5VIL9"/>
<dbReference type="InterPro" id="IPR037167">
    <property type="entry name" value="Peptidase_S11_C_sf"/>
</dbReference>
<evidence type="ECO:0000256" key="16">
    <source>
        <dbReference type="SAM" id="SignalP"/>
    </source>
</evidence>
<feature type="chain" id="PRO_5002183716" description="serine-type D-Ala-D-Ala carboxypeptidase" evidence="16">
    <location>
        <begin position="28"/>
        <end position="387"/>
    </location>
</feature>
<evidence type="ECO:0000256" key="14">
    <source>
        <dbReference type="PIRSR" id="PIRSR618044-2"/>
    </source>
</evidence>
<dbReference type="GO" id="GO:0071555">
    <property type="term" value="P:cell wall organization"/>
    <property type="evidence" value="ECO:0007669"/>
    <property type="project" value="UniProtKB-KW"/>
</dbReference>
<dbReference type="InterPro" id="IPR012907">
    <property type="entry name" value="Peptidase_S11_C"/>
</dbReference>
<dbReference type="PRINTS" id="PR00725">
    <property type="entry name" value="DADACBPTASE1"/>
</dbReference>
<feature type="domain" description="Peptidase S11 D-Ala-D-Ala carboxypeptidase A C-terminal" evidence="17">
    <location>
        <begin position="277"/>
        <end position="367"/>
    </location>
</feature>
<dbReference type="SMART" id="SM00936">
    <property type="entry name" value="PBP5_C"/>
    <property type="match status" value="1"/>
</dbReference>
<evidence type="ECO:0000256" key="4">
    <source>
        <dbReference type="ARBA" id="ARBA00012448"/>
    </source>
</evidence>
<dbReference type="EC" id="3.4.16.4" evidence="4"/>
<comment type="pathway">
    <text evidence="2">Cell wall biogenesis; peptidoglycan biosynthesis.</text>
</comment>
<keyword evidence="19" id="KW-1185">Reference proteome</keyword>
<keyword evidence="7 16" id="KW-0732">Signal</keyword>
<dbReference type="GO" id="GO:0009252">
    <property type="term" value="P:peptidoglycan biosynthetic process"/>
    <property type="evidence" value="ECO:0007669"/>
    <property type="project" value="UniProtKB-UniPathway"/>
</dbReference>
<evidence type="ECO:0000256" key="6">
    <source>
        <dbReference type="ARBA" id="ARBA00022670"/>
    </source>
</evidence>
<dbReference type="Pfam" id="PF00768">
    <property type="entry name" value="Peptidase_S11"/>
    <property type="match status" value="1"/>
</dbReference>
<dbReference type="RefSeq" id="WP_044617032.1">
    <property type="nucleotide sequence ID" value="NZ_CP007142.1"/>
</dbReference>
<evidence type="ECO:0000256" key="8">
    <source>
        <dbReference type="ARBA" id="ARBA00022801"/>
    </source>
</evidence>
<feature type="binding site" evidence="14">
    <location>
        <position position="227"/>
    </location>
    <ligand>
        <name>substrate</name>
    </ligand>
</feature>
<dbReference type="EMBL" id="CP007142">
    <property type="protein sequence ID" value="AJQ94517.1"/>
    <property type="molecule type" value="Genomic_DNA"/>
</dbReference>
<dbReference type="PANTHER" id="PTHR21581">
    <property type="entry name" value="D-ALANYL-D-ALANINE CARBOXYPEPTIDASE"/>
    <property type="match status" value="1"/>
</dbReference>
<accession>A0A0C5VIL9</accession>
<dbReference type="InterPro" id="IPR018044">
    <property type="entry name" value="Peptidase_S11"/>
</dbReference>
<evidence type="ECO:0000313" key="18">
    <source>
        <dbReference type="EMBL" id="AJQ94517.1"/>
    </source>
</evidence>
<feature type="active site" description="Proton acceptor" evidence="13">
    <location>
        <position position="68"/>
    </location>
</feature>
<dbReference type="OrthoDB" id="9795979at2"/>
<dbReference type="SUPFAM" id="SSF56601">
    <property type="entry name" value="beta-lactamase/transpeptidase-like"/>
    <property type="match status" value="1"/>
</dbReference>
<dbReference type="GO" id="GO:0008360">
    <property type="term" value="P:regulation of cell shape"/>
    <property type="evidence" value="ECO:0007669"/>
    <property type="project" value="UniProtKB-KW"/>
</dbReference>
<evidence type="ECO:0000256" key="5">
    <source>
        <dbReference type="ARBA" id="ARBA00022645"/>
    </source>
</evidence>
<comment type="similarity">
    <text evidence="3 15">Belongs to the peptidase S11 family.</text>
</comment>
<evidence type="ECO:0000256" key="15">
    <source>
        <dbReference type="RuleBase" id="RU004016"/>
    </source>
</evidence>
<evidence type="ECO:0000256" key="11">
    <source>
        <dbReference type="ARBA" id="ARBA00023316"/>
    </source>
</evidence>
<proteinExistence type="inferred from homology"/>
<protein>
    <recommendedName>
        <fullName evidence="4">serine-type D-Ala-D-Ala carboxypeptidase</fullName>
        <ecNumber evidence="4">3.4.16.4</ecNumber>
    </recommendedName>
</protein>
<evidence type="ECO:0000256" key="13">
    <source>
        <dbReference type="PIRSR" id="PIRSR618044-1"/>
    </source>
</evidence>
<sequence>MFKSILNRVRQTVVIGLVSVSASHVFAAIIPAPPQLAASSYILMDANSGKIIVANNEHQQLPPASLTKLLTSYIVEEEIQDGRLALTDSAHISKKAWGWGGSKMFVKVDDDVSIEDLLRGLIIQSGNDAAISLAEHIAGSEEVFADVMNQTAEKLGMKDSHFVNSSGWPAKGHLSSAYDMAILAKAIIDDHPEFYPIYAEKDFTYAGIKQSNRNTLLWRDPSVDGLKTGHTESAGYCLVSSAKQDDMRLIAVVMGTKSDDAREQESMKLLTYGFRYYETHELYKADTALNTSRIWAGSQDTIDLGLDADAIVTIPRDSQSKLDASLQINPVIEAPVRKGDILGSLVVKMDDEVVYEKPLVALQDVEQAGFFSRIFDYIALFFHNLFN</sequence>
<evidence type="ECO:0000256" key="7">
    <source>
        <dbReference type="ARBA" id="ARBA00022729"/>
    </source>
</evidence>
<dbReference type="Pfam" id="PF07943">
    <property type="entry name" value="PBP5_C"/>
    <property type="match status" value="1"/>
</dbReference>
<dbReference type="PANTHER" id="PTHR21581:SF6">
    <property type="entry name" value="TRAFFICKING PROTEIN PARTICLE COMPLEX SUBUNIT 12"/>
    <property type="match status" value="1"/>
</dbReference>
<dbReference type="STRING" id="1445510.YC6258_02479"/>
<evidence type="ECO:0000256" key="3">
    <source>
        <dbReference type="ARBA" id="ARBA00007164"/>
    </source>
</evidence>
<evidence type="ECO:0000259" key="17">
    <source>
        <dbReference type="SMART" id="SM00936"/>
    </source>
</evidence>
<dbReference type="Gene3D" id="3.40.710.10">
    <property type="entry name" value="DD-peptidase/beta-lactamase superfamily"/>
    <property type="match status" value="1"/>
</dbReference>
<keyword evidence="9" id="KW-0133">Cell shape</keyword>
<comment type="catalytic activity">
    <reaction evidence="12">
        <text>Preferential cleavage: (Ac)2-L-Lys-D-Ala-|-D-Ala. Also transpeptidation of peptidyl-alanyl moieties that are N-acyl substituents of D-alanine.</text>
        <dbReference type="EC" id="3.4.16.4"/>
    </reaction>
</comment>
<dbReference type="KEGG" id="gsn:YC6258_02479"/>
<keyword evidence="5 18" id="KW-0121">Carboxypeptidase</keyword>
<evidence type="ECO:0000256" key="10">
    <source>
        <dbReference type="ARBA" id="ARBA00022984"/>
    </source>
</evidence>
<dbReference type="GO" id="GO:0009002">
    <property type="term" value="F:serine-type D-Ala-D-Ala carboxypeptidase activity"/>
    <property type="evidence" value="ECO:0007669"/>
    <property type="project" value="UniProtKB-EC"/>
</dbReference>
<comment type="function">
    <text evidence="1">Removes C-terminal D-alanyl residues from sugar-peptide cell wall precursors.</text>
</comment>
<dbReference type="PATRIC" id="fig|1445510.3.peg.2434"/>
<dbReference type="UniPathway" id="UPA00219"/>
<evidence type="ECO:0000256" key="12">
    <source>
        <dbReference type="ARBA" id="ARBA00034000"/>
    </source>
</evidence>
<dbReference type="GO" id="GO:0006508">
    <property type="term" value="P:proteolysis"/>
    <property type="evidence" value="ECO:0007669"/>
    <property type="project" value="UniProtKB-KW"/>
</dbReference>
<gene>
    <name evidence="18" type="ORF">YC6258_02479</name>
</gene>
<keyword evidence="11" id="KW-0961">Cell wall biogenesis/degradation</keyword>
<dbReference type="SUPFAM" id="SSF69189">
    <property type="entry name" value="Penicillin-binding protein associated domain"/>
    <property type="match status" value="1"/>
</dbReference>
<feature type="signal peptide" evidence="16">
    <location>
        <begin position="1"/>
        <end position="27"/>
    </location>
</feature>
<evidence type="ECO:0000256" key="9">
    <source>
        <dbReference type="ARBA" id="ARBA00022960"/>
    </source>
</evidence>
<dbReference type="InterPro" id="IPR012338">
    <property type="entry name" value="Beta-lactam/transpept-like"/>
</dbReference>